<protein>
    <submittedName>
        <fullName evidence="7">Unannotated protein</fullName>
    </submittedName>
</protein>
<dbReference type="SMART" id="SM00382">
    <property type="entry name" value="AAA"/>
    <property type="match status" value="1"/>
</dbReference>
<dbReference type="PANTHER" id="PTHR42734:SF5">
    <property type="entry name" value="IRON TRANSPORT SYSTEM ATP-BINDING PROTEIN HI_0361-RELATED"/>
    <property type="match status" value="1"/>
</dbReference>
<organism evidence="7">
    <name type="scientific">freshwater metagenome</name>
    <dbReference type="NCBI Taxonomy" id="449393"/>
    <lineage>
        <taxon>unclassified sequences</taxon>
        <taxon>metagenomes</taxon>
        <taxon>ecological metagenomes</taxon>
    </lineage>
</organism>
<evidence type="ECO:0000256" key="1">
    <source>
        <dbReference type="ARBA" id="ARBA00005417"/>
    </source>
</evidence>
<evidence type="ECO:0000256" key="2">
    <source>
        <dbReference type="ARBA" id="ARBA00022448"/>
    </source>
</evidence>
<evidence type="ECO:0000313" key="7">
    <source>
        <dbReference type="EMBL" id="CAB5068351.1"/>
    </source>
</evidence>
<dbReference type="PROSITE" id="PS50893">
    <property type="entry name" value="ABC_TRANSPORTER_2"/>
    <property type="match status" value="1"/>
</dbReference>
<feature type="domain" description="ABC transporter" evidence="5">
    <location>
        <begin position="5"/>
        <end position="236"/>
    </location>
</feature>
<keyword evidence="2" id="KW-0813">Transport</keyword>
<evidence type="ECO:0000313" key="6">
    <source>
        <dbReference type="EMBL" id="CAB5030285.1"/>
    </source>
</evidence>
<proteinExistence type="inferred from homology"/>
<dbReference type="InterPro" id="IPR003439">
    <property type="entry name" value="ABC_transporter-like_ATP-bd"/>
</dbReference>
<evidence type="ECO:0000256" key="4">
    <source>
        <dbReference type="ARBA" id="ARBA00022840"/>
    </source>
</evidence>
<dbReference type="Pfam" id="PF00005">
    <property type="entry name" value="ABC_tran"/>
    <property type="match status" value="1"/>
</dbReference>
<sequence>MSARIEATGLAVGYGHRPIVEGLNFSLQPGELLVLIGTNGSGKSTLLKTLAGLVTAQKGNVNVLGAEPGTQHSLVGYLPQHPVSSHTLPLRVEDVVAMGRFAHLGLTRRARAEDHRIVQESMERTGAIAYKSRPLRDLSGGQQQRTHLAQVLARRADVLLLDEPTAGLDLLGRQAVAELVAQERARGVAVVMATHELSDADTADMVMLLAQRVVAQGSPTTALTDAALRECFGFTQPH</sequence>
<dbReference type="PANTHER" id="PTHR42734">
    <property type="entry name" value="METAL TRANSPORT SYSTEM ATP-BINDING PROTEIN TM_0124-RELATED"/>
    <property type="match status" value="1"/>
</dbReference>
<evidence type="ECO:0000256" key="3">
    <source>
        <dbReference type="ARBA" id="ARBA00022741"/>
    </source>
</evidence>
<name>A0A6J7UQW7_9ZZZZ</name>
<dbReference type="Gene3D" id="3.40.50.300">
    <property type="entry name" value="P-loop containing nucleotide triphosphate hydrolases"/>
    <property type="match status" value="1"/>
</dbReference>
<dbReference type="EMBL" id="CAFBQU010000096">
    <property type="protein sequence ID" value="CAB5068351.1"/>
    <property type="molecule type" value="Genomic_DNA"/>
</dbReference>
<dbReference type="GO" id="GO:0016887">
    <property type="term" value="F:ATP hydrolysis activity"/>
    <property type="evidence" value="ECO:0007669"/>
    <property type="project" value="InterPro"/>
</dbReference>
<dbReference type="CDD" id="cd03235">
    <property type="entry name" value="ABC_Metallic_Cations"/>
    <property type="match status" value="1"/>
</dbReference>
<dbReference type="EMBL" id="CAFBPN010000126">
    <property type="protein sequence ID" value="CAB5030285.1"/>
    <property type="molecule type" value="Genomic_DNA"/>
</dbReference>
<dbReference type="GO" id="GO:0005524">
    <property type="term" value="F:ATP binding"/>
    <property type="evidence" value="ECO:0007669"/>
    <property type="project" value="UniProtKB-KW"/>
</dbReference>
<dbReference type="AlphaFoldDB" id="A0A6J7UQW7"/>
<dbReference type="InterPro" id="IPR050153">
    <property type="entry name" value="Metal_Ion_Import_ABC"/>
</dbReference>
<keyword evidence="4" id="KW-0067">ATP-binding</keyword>
<dbReference type="SUPFAM" id="SSF52540">
    <property type="entry name" value="P-loop containing nucleoside triphosphate hydrolases"/>
    <property type="match status" value="1"/>
</dbReference>
<keyword evidence="3" id="KW-0547">Nucleotide-binding</keyword>
<evidence type="ECO:0000259" key="5">
    <source>
        <dbReference type="PROSITE" id="PS50893"/>
    </source>
</evidence>
<dbReference type="InterPro" id="IPR003593">
    <property type="entry name" value="AAA+_ATPase"/>
</dbReference>
<dbReference type="InterPro" id="IPR027417">
    <property type="entry name" value="P-loop_NTPase"/>
</dbReference>
<comment type="similarity">
    <text evidence="1">Belongs to the ABC transporter superfamily.</text>
</comment>
<accession>A0A6J7UQW7</accession>
<reference evidence="7" key="1">
    <citation type="submission" date="2020-05" db="EMBL/GenBank/DDBJ databases">
        <authorList>
            <person name="Chiriac C."/>
            <person name="Salcher M."/>
            <person name="Ghai R."/>
            <person name="Kavagutti S V."/>
        </authorList>
    </citation>
    <scope>NUCLEOTIDE SEQUENCE</scope>
</reference>
<gene>
    <name evidence="6" type="ORF">UFOPK4098_01478</name>
    <name evidence="7" type="ORF">UFOPK4347_01769</name>
</gene>